<keyword evidence="15" id="KW-0175">Coiled coil</keyword>
<keyword evidence="4 14" id="KW-0723">Serine/threonine-protein kinase</keyword>
<dbReference type="InterPro" id="IPR036738">
    <property type="entry name" value="FRB_sf"/>
</dbReference>
<dbReference type="InterPro" id="IPR024585">
    <property type="entry name" value="mTOR_dom"/>
</dbReference>
<dbReference type="GO" id="GO:0031929">
    <property type="term" value="P:TOR signaling"/>
    <property type="evidence" value="ECO:0000318"/>
    <property type="project" value="GO_Central"/>
</dbReference>
<dbReference type="InterPro" id="IPR014009">
    <property type="entry name" value="PIK_FAT"/>
</dbReference>
<dbReference type="Pfam" id="PF02259">
    <property type="entry name" value="FAT"/>
    <property type="match status" value="1"/>
</dbReference>
<dbReference type="SUPFAM" id="SSF48371">
    <property type="entry name" value="ARM repeat"/>
    <property type="match status" value="2"/>
</dbReference>
<evidence type="ECO:0000256" key="6">
    <source>
        <dbReference type="ARBA" id="ARBA00022679"/>
    </source>
</evidence>
<dbReference type="Gene3D" id="3.30.1010.10">
    <property type="entry name" value="Phosphatidylinositol 3-kinase Catalytic Subunit, Chain A, domain 4"/>
    <property type="match status" value="1"/>
</dbReference>
<keyword evidence="6 14" id="KW-0808">Transferase</keyword>
<evidence type="ECO:0000313" key="20">
    <source>
        <dbReference type="Proteomes" id="UP000054558"/>
    </source>
</evidence>
<dbReference type="GO" id="GO:0038201">
    <property type="term" value="C:TOR complex"/>
    <property type="evidence" value="ECO:0000318"/>
    <property type="project" value="GO_Central"/>
</dbReference>
<dbReference type="EMBL" id="DF237305">
    <property type="protein sequence ID" value="GAQ87481.1"/>
    <property type="molecule type" value="Genomic_DNA"/>
</dbReference>
<comment type="catalytic activity">
    <reaction evidence="12">
        <text>L-seryl-[protein] + ATP = O-phospho-L-seryl-[protein] + ADP + H(+)</text>
        <dbReference type="Rhea" id="RHEA:17989"/>
        <dbReference type="Rhea" id="RHEA-COMP:9863"/>
        <dbReference type="Rhea" id="RHEA-COMP:11604"/>
        <dbReference type="ChEBI" id="CHEBI:15378"/>
        <dbReference type="ChEBI" id="CHEBI:29999"/>
        <dbReference type="ChEBI" id="CHEBI:30616"/>
        <dbReference type="ChEBI" id="CHEBI:83421"/>
        <dbReference type="ChEBI" id="CHEBI:456216"/>
        <dbReference type="EC" id="2.7.11.1"/>
    </reaction>
</comment>
<dbReference type="Pfam" id="PF11865">
    <property type="entry name" value="mTOR_dom"/>
    <property type="match status" value="1"/>
</dbReference>
<gene>
    <name evidence="19" type="ORF">KFL_003560080</name>
</gene>
<dbReference type="SUPFAM" id="SSF47212">
    <property type="entry name" value="FKBP12-rapamycin-binding domain of FKBP-rapamycin-associated protein (FRAP)"/>
    <property type="match status" value="1"/>
</dbReference>
<evidence type="ECO:0000259" key="18">
    <source>
        <dbReference type="PROSITE" id="PS51189"/>
    </source>
</evidence>
<evidence type="ECO:0000256" key="15">
    <source>
        <dbReference type="SAM" id="Coils"/>
    </source>
</evidence>
<dbReference type="FunFam" id="3.30.1010.10:FF:000006">
    <property type="entry name" value="Serine/threonine-protein kinase TOR"/>
    <property type="match status" value="1"/>
</dbReference>
<dbReference type="InterPro" id="IPR003151">
    <property type="entry name" value="PIK-rel_kinase_FAT"/>
</dbReference>
<feature type="compositionally biased region" description="Low complexity" evidence="16">
    <location>
        <begin position="2327"/>
        <end position="2338"/>
    </location>
</feature>
<comment type="similarity">
    <text evidence="1 14">Belongs to the PI3/PI4-kinase family.</text>
</comment>
<reference evidence="19 20" key="1">
    <citation type="journal article" date="2014" name="Nat. Commun.">
        <title>Klebsormidium flaccidum genome reveals primary factors for plant terrestrial adaptation.</title>
        <authorList>
            <person name="Hori K."/>
            <person name="Maruyama F."/>
            <person name="Fujisawa T."/>
            <person name="Togashi T."/>
            <person name="Yamamoto N."/>
            <person name="Seo M."/>
            <person name="Sato S."/>
            <person name="Yamada T."/>
            <person name="Mori H."/>
            <person name="Tajima N."/>
            <person name="Moriyama T."/>
            <person name="Ikeuchi M."/>
            <person name="Watanabe M."/>
            <person name="Wada H."/>
            <person name="Kobayashi K."/>
            <person name="Saito M."/>
            <person name="Masuda T."/>
            <person name="Sasaki-Sekimoto Y."/>
            <person name="Mashiguchi K."/>
            <person name="Awai K."/>
            <person name="Shimojima M."/>
            <person name="Masuda S."/>
            <person name="Iwai M."/>
            <person name="Nobusawa T."/>
            <person name="Narise T."/>
            <person name="Kondo S."/>
            <person name="Saito H."/>
            <person name="Sato R."/>
            <person name="Murakawa M."/>
            <person name="Ihara Y."/>
            <person name="Oshima-Yamada Y."/>
            <person name="Ohtaka K."/>
            <person name="Satoh M."/>
            <person name="Sonobe K."/>
            <person name="Ishii M."/>
            <person name="Ohtani R."/>
            <person name="Kanamori-Sato M."/>
            <person name="Honoki R."/>
            <person name="Miyazaki D."/>
            <person name="Mochizuki H."/>
            <person name="Umetsu J."/>
            <person name="Higashi K."/>
            <person name="Shibata D."/>
            <person name="Kamiya Y."/>
            <person name="Sato N."/>
            <person name="Nakamura Y."/>
            <person name="Tabata S."/>
            <person name="Ida S."/>
            <person name="Kurokawa K."/>
            <person name="Ohta H."/>
        </authorList>
    </citation>
    <scope>NUCLEOTIDE SEQUENCE [LARGE SCALE GENOMIC DNA]</scope>
    <source>
        <strain evidence="19 20">NIES-2285</strain>
    </source>
</reference>
<dbReference type="CDD" id="cd05169">
    <property type="entry name" value="PIKKc_TOR"/>
    <property type="match status" value="1"/>
</dbReference>
<proteinExistence type="inferred from homology"/>
<dbReference type="PANTHER" id="PTHR11139:SF9">
    <property type="entry name" value="SERINE_THREONINE-PROTEIN KINASE MTOR"/>
    <property type="match status" value="1"/>
</dbReference>
<dbReference type="InterPro" id="IPR018936">
    <property type="entry name" value="PI3/4_kinase_CS"/>
</dbReference>
<dbReference type="Proteomes" id="UP000054558">
    <property type="component" value="Unassembled WGS sequence"/>
</dbReference>
<dbReference type="InterPro" id="IPR011009">
    <property type="entry name" value="Kinase-like_dom_sf"/>
</dbReference>
<dbReference type="Gene3D" id="1.20.120.150">
    <property type="entry name" value="FKBP12-rapamycin binding domain"/>
    <property type="match status" value="1"/>
</dbReference>
<organism evidence="19 20">
    <name type="scientific">Klebsormidium nitens</name>
    <name type="common">Green alga</name>
    <name type="synonym">Ulothrix nitens</name>
    <dbReference type="NCBI Taxonomy" id="105231"/>
    <lineage>
        <taxon>Eukaryota</taxon>
        <taxon>Viridiplantae</taxon>
        <taxon>Streptophyta</taxon>
        <taxon>Klebsormidiophyceae</taxon>
        <taxon>Klebsormidiales</taxon>
        <taxon>Klebsormidiaceae</taxon>
        <taxon>Klebsormidium</taxon>
    </lineage>
</organism>
<dbReference type="InterPro" id="IPR009076">
    <property type="entry name" value="FRB_dom"/>
</dbReference>
<dbReference type="PROSITE" id="PS50290">
    <property type="entry name" value="PI3_4_KINASE_3"/>
    <property type="match status" value="1"/>
</dbReference>
<evidence type="ECO:0000259" key="17">
    <source>
        <dbReference type="PROSITE" id="PS50290"/>
    </source>
</evidence>
<dbReference type="Pfam" id="PF00454">
    <property type="entry name" value="PI3_PI4_kinase"/>
    <property type="match status" value="1"/>
</dbReference>
<dbReference type="GO" id="GO:0005737">
    <property type="term" value="C:cytoplasm"/>
    <property type="evidence" value="ECO:0000318"/>
    <property type="project" value="GO_Central"/>
</dbReference>
<dbReference type="InterPro" id="IPR011989">
    <property type="entry name" value="ARM-like"/>
</dbReference>
<dbReference type="FunFam" id="1.20.120.150:FF:000001">
    <property type="entry name" value="Serine/threonine-protein kinase TOR"/>
    <property type="match status" value="1"/>
</dbReference>
<dbReference type="InterPro" id="IPR000403">
    <property type="entry name" value="PI3/4_kinase_cat_dom"/>
</dbReference>
<evidence type="ECO:0000256" key="5">
    <source>
        <dbReference type="ARBA" id="ARBA00022604"/>
    </source>
</evidence>
<dbReference type="PROSITE" id="PS00915">
    <property type="entry name" value="PI3_4_KINASE_1"/>
    <property type="match status" value="1"/>
</dbReference>
<dbReference type="InterPro" id="IPR026683">
    <property type="entry name" value="TOR_cat"/>
</dbReference>
<dbReference type="FunFam" id="1.25.10.10:FF:000284">
    <property type="entry name" value="Serine/threonine-protein kinase TOR"/>
    <property type="match status" value="1"/>
</dbReference>
<dbReference type="PROSITE" id="PS00916">
    <property type="entry name" value="PI3_4_KINASE_2"/>
    <property type="match status" value="1"/>
</dbReference>
<feature type="domain" description="PI3K/PI4K catalytic" evidence="17">
    <location>
        <begin position="2036"/>
        <end position="2353"/>
    </location>
</feature>
<dbReference type="OMA" id="MRQHSAK"/>
<feature type="domain" description="FAT" evidence="18">
    <location>
        <begin position="1308"/>
        <end position="1861"/>
    </location>
</feature>
<dbReference type="PROSITE" id="PS51189">
    <property type="entry name" value="FAT"/>
    <property type="match status" value="1"/>
</dbReference>
<dbReference type="InterPro" id="IPR050517">
    <property type="entry name" value="DDR_Repair_Kinase"/>
</dbReference>
<evidence type="ECO:0000256" key="10">
    <source>
        <dbReference type="ARBA" id="ARBA00022840"/>
    </source>
</evidence>
<evidence type="ECO:0000256" key="13">
    <source>
        <dbReference type="ARBA" id="ARBA00069838"/>
    </source>
</evidence>
<keyword evidence="5" id="KW-0341">Growth regulation</keyword>
<dbReference type="SMART" id="SM00146">
    <property type="entry name" value="PI3Kc"/>
    <property type="match status" value="1"/>
</dbReference>
<evidence type="ECO:0000313" key="19">
    <source>
        <dbReference type="EMBL" id="GAQ87481.1"/>
    </source>
</evidence>
<dbReference type="EC" id="2.7.11.1" evidence="2 14"/>
<dbReference type="STRING" id="105231.A0A1Y1IEF6"/>
<evidence type="ECO:0000256" key="2">
    <source>
        <dbReference type="ARBA" id="ARBA00012513"/>
    </source>
</evidence>
<keyword evidence="9 14" id="KW-0418">Kinase</keyword>
<dbReference type="Gene3D" id="1.25.10.10">
    <property type="entry name" value="Leucine-rich Repeat Variant"/>
    <property type="match status" value="5"/>
</dbReference>
<keyword evidence="8 14" id="KW-0547">Nucleotide-binding</keyword>
<evidence type="ECO:0000256" key="12">
    <source>
        <dbReference type="ARBA" id="ARBA00048679"/>
    </source>
</evidence>
<dbReference type="GO" id="GO:0004674">
    <property type="term" value="F:protein serine/threonine kinase activity"/>
    <property type="evidence" value="ECO:0000318"/>
    <property type="project" value="GO_Central"/>
</dbReference>
<evidence type="ECO:0000256" key="4">
    <source>
        <dbReference type="ARBA" id="ARBA00022527"/>
    </source>
</evidence>
<dbReference type="GO" id="GO:0016242">
    <property type="term" value="P:negative regulation of macroautophagy"/>
    <property type="evidence" value="ECO:0000318"/>
    <property type="project" value="GO_Central"/>
</dbReference>
<evidence type="ECO:0000256" key="11">
    <source>
        <dbReference type="ARBA" id="ARBA00047899"/>
    </source>
</evidence>
<protein>
    <recommendedName>
        <fullName evidence="13 14">Serine/threonine-protein kinase TOR</fullName>
        <ecNumber evidence="2 14">2.7.11.1</ecNumber>
    </recommendedName>
</protein>
<evidence type="ECO:0000256" key="8">
    <source>
        <dbReference type="ARBA" id="ARBA00022741"/>
    </source>
</evidence>
<dbReference type="GO" id="GO:0005524">
    <property type="term" value="F:ATP binding"/>
    <property type="evidence" value="ECO:0007669"/>
    <property type="project" value="UniProtKB-KW"/>
</dbReference>
<evidence type="ECO:0000256" key="16">
    <source>
        <dbReference type="SAM" id="MobiDB-lite"/>
    </source>
</evidence>
<dbReference type="OrthoDB" id="381190at2759"/>
<dbReference type="SMART" id="SM01346">
    <property type="entry name" value="DUF3385"/>
    <property type="match status" value="1"/>
</dbReference>
<dbReference type="InterPro" id="IPR016024">
    <property type="entry name" value="ARM-type_fold"/>
</dbReference>
<keyword evidence="10 14" id="KW-0067">ATP-binding</keyword>
<feature type="coiled-coil region" evidence="15">
    <location>
        <begin position="1370"/>
        <end position="1404"/>
    </location>
</feature>
<dbReference type="PANTHER" id="PTHR11139">
    <property type="entry name" value="ATAXIA TELANGIECTASIA MUTATED ATM -RELATED"/>
    <property type="match status" value="1"/>
</dbReference>
<dbReference type="FunFam" id="1.10.1070.11:FF:000017">
    <property type="entry name" value="Serine/threonine-protein kinase TOR"/>
    <property type="match status" value="1"/>
</dbReference>
<dbReference type="InterPro" id="IPR057564">
    <property type="entry name" value="HEAT_ATR"/>
</dbReference>
<dbReference type="SUPFAM" id="SSF56112">
    <property type="entry name" value="Protein kinase-like (PK-like)"/>
    <property type="match status" value="1"/>
</dbReference>
<comment type="catalytic activity">
    <reaction evidence="11 14">
        <text>L-threonyl-[protein] + ATP = O-phospho-L-threonyl-[protein] + ADP + H(+)</text>
        <dbReference type="Rhea" id="RHEA:46608"/>
        <dbReference type="Rhea" id="RHEA-COMP:11060"/>
        <dbReference type="Rhea" id="RHEA-COMP:11605"/>
        <dbReference type="ChEBI" id="CHEBI:15378"/>
        <dbReference type="ChEBI" id="CHEBI:30013"/>
        <dbReference type="ChEBI" id="CHEBI:30616"/>
        <dbReference type="ChEBI" id="CHEBI:61977"/>
        <dbReference type="ChEBI" id="CHEBI:456216"/>
        <dbReference type="EC" id="2.7.11.1"/>
    </reaction>
</comment>
<dbReference type="Pfam" id="PF08771">
    <property type="entry name" value="FRB_dom"/>
    <property type="match status" value="1"/>
</dbReference>
<dbReference type="GO" id="GO:0044877">
    <property type="term" value="F:protein-containing complex binding"/>
    <property type="evidence" value="ECO:0007669"/>
    <property type="project" value="InterPro"/>
</dbReference>
<dbReference type="SMART" id="SM01345">
    <property type="entry name" value="Rapamycin_bind"/>
    <property type="match status" value="1"/>
</dbReference>
<evidence type="ECO:0000256" key="3">
    <source>
        <dbReference type="ARBA" id="ARBA00022473"/>
    </source>
</evidence>
<dbReference type="GO" id="GO:0005634">
    <property type="term" value="C:nucleus"/>
    <property type="evidence" value="ECO:0000318"/>
    <property type="project" value="GO_Central"/>
</dbReference>
<dbReference type="GO" id="GO:0106310">
    <property type="term" value="F:protein serine kinase activity"/>
    <property type="evidence" value="ECO:0007669"/>
    <property type="project" value="RHEA"/>
</dbReference>
<feature type="region of interest" description="Disordered" evidence="16">
    <location>
        <begin position="2318"/>
        <end position="2349"/>
    </location>
</feature>
<evidence type="ECO:0000256" key="7">
    <source>
        <dbReference type="ARBA" id="ARBA00022737"/>
    </source>
</evidence>
<keyword evidence="20" id="KW-1185">Reference proteome</keyword>
<dbReference type="InterPro" id="IPR036940">
    <property type="entry name" value="PI3/4_kinase_cat_sf"/>
</dbReference>
<evidence type="ECO:0000256" key="9">
    <source>
        <dbReference type="ARBA" id="ARBA00022777"/>
    </source>
</evidence>
<keyword evidence="7" id="KW-0677">Repeat</keyword>
<evidence type="ECO:0000256" key="14">
    <source>
        <dbReference type="RuleBase" id="RU364109"/>
    </source>
</evidence>
<accession>A0A1Y1IEF6</accession>
<keyword evidence="3" id="KW-0217">Developmental protein</keyword>
<sequence>MQPVRQTPGGQDVLGRLLADLCTRLPTLEDDGAAALREYVEEEARDLQGEAFTRFMDTLFERISALVARSEVADNLGAVRAIDQLIGVQLGENATKISRFANYLRQIFEEKGDPAVMVAASVALGHLAREGGALTADVVEFQVKRALEWLQGERVESKRFAAVLILKEMAENAPTVFNVHIPVFIDAIWSAMRDPKLEVRLRAVDALRACLCVIEKRETRWRVQGYYRMFEETQKGLNKTASVESIHGSLLAIGELLRNTGEFMMARYKEVAKIVLNYRDHRERLVRRSITALLPRIAYFLRDRFVASYLKVCMEHLLGVMRNPAERTTGFAALGEMAGAVGPALTPYLPSITPLLREAIAPSRRGRPCPEALACVGQLAQAVGPDYTEHARSLLEPLFQGGLSPILVESLAQIASSLPVLLPSIQERLLDVLSLILAKKPYRPPSAASPLARSPSLGSPVLQSELTAAGLTQLALRTLATFDLNGHDMIEFVREHVVRYLDDDEVHTRREAAVTCCRLLKASVAGAGLRLPRDGRPLGSRRKRVLVEEVLERLLVAAVADADEGVRRAVLLSLPEGAGFEENLAQADSLRAVFIALNDESFEVRQYAITLAGQLAERNPAYVLPALRRHLLQLLTDLEHSSDSKHKQESARLLGCLVHACPRLILPYIAPVLKALVAQLRESSTGGAATGETSSGGGRSGVITNVLATVGELARVGGGTMRPYVGELMPLVVDALHDGGTGSDSKRRQVAVCTLGQLVESTGYVVVPYTDFPQLLGVLLRLLNGEHAWAMRHEVLKVLGVIGALDPHAHKRNQMLLQAGHAEGGRPAAPADGGMARSALVEADLPGEVLPSSGMSTSSEEYYPTVAINALMRILREKAMSSYHQRVVGSLMYIFRAMGLACVPYLPKVLPDLFHVMTVCDDALRDFLLRQLAQLVAIVRQHIRKYLPELLNLIHEYWSYPALLLPVLHLVEQLSRALNDEFRAHLPEILPRCVQVLALAEQTGDYASVPPVLHAFEVFGSSMDEHMHLVLPALVRLLKPSVVDAPVDIRRATIRTLGRLLPTMHVAGHASAILHPLTRVLDGPQEELRKDAMDAICALAGAMGSDFAIFIPSIRKLLHKHRLTHPRFEGVAARVLRREPAVVLEASSLMHAPSDASSLSEVYHGARQADGESVDGEDDAAMAPGRVLRVNEGALRRAWESSQRSTREDWAEWMRHFSVELLKESPSPALRTCAGLAQLQPHVARELFAAGFVSCWSELSPNYREQLVRSLEAAFASPTIPPEILATLLNLAEFMEHDEKPLPMEIRTLGALAEKCHAFAKALHYKEREFETSPTTTVEALIHINNQLHQHEAAVGILHYAQQQQGVELKESWYEELQRWDEALEAYELKAAQAQTHHQALEATLGRMRCLAALARWDELGSLCRETWAPAEPAARLEMAPMAASAAWNLNEWDEMHEYVSVLDDGDDAHRRMPMNAVGGSRGGSVGSGISDGPFFRAVLSVRRGQYADARMYVERARKLLATELAALVLESYERAYGNMVRVQQLAELEEVIDYCQLPTADAAADARAALIRRMWQDRVRGAQRNVEVWQALLAVRSLVLPPSQDIATWLKFASLCRKSGRVSQSQATLVKLLQYDPAQEGGGRLSVEPPVMLAYLKHQWSLGGDRNRMDAFHQMQELAGELEHSAAVLGTWRWTLSASLDDDAISGILSSLAAATESARGWAKAWHKWALFNTAVMSHHTVMHNPAAAARHVVAAVNGYFRSIALGSANQKGGDGSLQDILRLLTLWFNHGAATDVQAALQEGFQQLNIDTWLVVIPQIIARIHSPVPAVRNLIQALLTRVGRHHPQALMYPLLVACKSMSSSRKQAAQAVVDNVRNHSATLVKQAQLVSKELIRMAILWHEMWHEALEEASRLYFGEHNVEGMLQALEPLHAMMDKQGAETLKEISFGQAYGRELQEAHECCMRFRRTGKEAEITQAWDLYYNVFKRINKQLPSLTTLELQYVSPALVQARNLELAVPGTYRAGAPVVTIASFAAQLTVITSKQRPRKCTIYGSDGVEYTFLLKGHEDLRQDERVMQLFGLVNTLLANARQSAELDLAIQRYSVIPLSPNSGLIGWVPNCDTLHQLIREYRDQRKVPVNHEHRLMLQFAPDYDALPLMAKVEVFEHALDNTSGNDLNKVLWLKSRSSEVWLDRRTNYTRSLAVMSMVGYLLGLGDRHPSNLMLDRYSGKIIHIDFGDCFEASMNREKFPERVPFRLTRMLVKAMEVSGIEGNFRSTCENVMTVLRQNKDSVMAMMEAFVHDPLINWRLFHLADGSTHPTGARGAQPAQPADEQAAPPSPPQRGAREKELREAVGQLGDANEVLNERAVAVMTRMSNKLTGRDFGVNGVPPIGAAGVPGAAGAASSYLLASSGIGAPGAEREEPGLTVKLHRVVPFLVTGQSEITYTRKRKDSKVQNAREWLGQLHLQLHM</sequence>
<evidence type="ECO:0000256" key="1">
    <source>
        <dbReference type="ARBA" id="ARBA00011031"/>
    </source>
</evidence>
<dbReference type="Pfam" id="PF23593">
    <property type="entry name" value="HEAT_ATR"/>
    <property type="match status" value="1"/>
</dbReference>
<name>A0A1Y1IEF6_KLENI</name>
<dbReference type="Gene3D" id="1.10.1070.11">
    <property type="entry name" value="Phosphatidylinositol 3-/4-kinase, catalytic domain"/>
    <property type="match status" value="1"/>
</dbReference>